<dbReference type="PANTHER" id="PTHR42093:SF1">
    <property type="match status" value="1"/>
</dbReference>
<proteinExistence type="predicted"/>
<protein>
    <submittedName>
        <fullName evidence="2">Uncharacterized protein</fullName>
    </submittedName>
</protein>
<dbReference type="Proteomes" id="UP000433876">
    <property type="component" value="Unassembled WGS sequence"/>
</dbReference>
<comment type="caution">
    <text evidence="2">The sequence shown here is derived from an EMBL/GenBank/DDBJ whole genome shotgun (WGS) entry which is preliminary data.</text>
</comment>
<dbReference type="PANTHER" id="PTHR42093">
    <property type="match status" value="1"/>
</dbReference>
<feature type="region of interest" description="Disordered" evidence="1">
    <location>
        <begin position="83"/>
        <end position="111"/>
    </location>
</feature>
<evidence type="ECO:0000313" key="3">
    <source>
        <dbReference type="Proteomes" id="UP000433876"/>
    </source>
</evidence>
<dbReference type="InterPro" id="IPR056539">
    <property type="entry name" value="NuiA-like"/>
</dbReference>
<organism evidence="2 3">
    <name type="scientific">Sordaria macrospora</name>
    <dbReference type="NCBI Taxonomy" id="5147"/>
    <lineage>
        <taxon>Eukaryota</taxon>
        <taxon>Fungi</taxon>
        <taxon>Dikarya</taxon>
        <taxon>Ascomycota</taxon>
        <taxon>Pezizomycotina</taxon>
        <taxon>Sordariomycetes</taxon>
        <taxon>Sordariomycetidae</taxon>
        <taxon>Sordariales</taxon>
        <taxon>Sordariaceae</taxon>
        <taxon>Sordaria</taxon>
    </lineage>
</organism>
<reference evidence="2 3" key="1">
    <citation type="submission" date="2017-07" db="EMBL/GenBank/DDBJ databases">
        <title>Genome sequence of the Sordaria macrospora wild type strain R19027.</title>
        <authorList>
            <person name="Nowrousian M."/>
            <person name="Teichert I."/>
            <person name="Kueck U."/>
        </authorList>
    </citation>
    <scope>NUCLEOTIDE SEQUENCE [LARGE SCALE GENOMIC DNA]</scope>
    <source>
        <strain evidence="2 3">R19027</strain>
        <tissue evidence="2">Mycelium</tissue>
    </source>
</reference>
<dbReference type="AlphaFoldDB" id="A0A8S8ZMU5"/>
<sequence length="237" mass="25501">MTSAGLFISRSTSASASASTLLRLQRPAAQRLLAVPILRATTATHIASLTSTLPTTATKRTLTTTTSKMASDDSYMAFLNKANEDPSVGYPRDRPDPATQKVGGNGFKTRDEDVDLPSPIAKLLDKGDKFYVSDADEPFEGVALKYGGGSLPDEEKFASLINHPSPADAEIEISDPIDWDRNGDYTDLIDAVTEASEGKTVMVYRVKKDSVRVEYWVVSVSPDGKLLVGVRALAVES</sequence>
<name>A0A8S8ZMU5_SORMA</name>
<dbReference type="OMA" id="DVKVYRV"/>
<evidence type="ECO:0000313" key="2">
    <source>
        <dbReference type="EMBL" id="KAA8629622.1"/>
    </source>
</evidence>
<dbReference type="EMBL" id="NMPR01000129">
    <property type="protein sequence ID" value="KAA8629622.1"/>
    <property type="molecule type" value="Genomic_DNA"/>
</dbReference>
<dbReference type="Pfam" id="PF23151">
    <property type="entry name" value="NuiA_2"/>
    <property type="match status" value="1"/>
</dbReference>
<dbReference type="VEuPathDB" id="FungiDB:SMAC_04197"/>
<accession>A0A8S8ZMU5</accession>
<evidence type="ECO:0000256" key="1">
    <source>
        <dbReference type="SAM" id="MobiDB-lite"/>
    </source>
</evidence>
<gene>
    <name evidence="2" type="ORF">SMACR_04197</name>
</gene>